<organism evidence="1 2">
    <name type="scientific">Natronobacterium haloterrestre</name>
    <name type="common">Halobiforma haloterrestris</name>
    <dbReference type="NCBI Taxonomy" id="148448"/>
    <lineage>
        <taxon>Archaea</taxon>
        <taxon>Methanobacteriati</taxon>
        <taxon>Methanobacteriota</taxon>
        <taxon>Stenosarchaea group</taxon>
        <taxon>Halobacteria</taxon>
        <taxon>Halobacteriales</taxon>
        <taxon>Natrialbaceae</taxon>
        <taxon>Natronobacterium</taxon>
    </lineage>
</organism>
<dbReference type="AlphaFoldDB" id="A0A1I1EBK5"/>
<proteinExistence type="predicted"/>
<gene>
    <name evidence="1" type="ORF">SAMN05444422_102352</name>
</gene>
<accession>A0A1I1EBK5</accession>
<sequence>MTPSRRDLLEFAGAMGVATVSAVGTAGVLASDVTAQEDGTDDTDDVPEYSRWLTLEDDALEFVSVDWTSVGDDLRAELEAGQPDEEVPPEFEADPMVAPVSEALLSAYFYVGLDLARYRIGRILEEEAFDSTVEELLLTDRAFVATGDIDPDEVDARVTAEAEADFLRQLERTDEIGEYVVYTPVDPGDDAAIAVGADAILASEARPAIDDPADALETAIGAAAGEIDRATDDSETVAWLLENAGDGDVAVGRYGDPLDDSGDGLADVEFEYDELEGAAGIVSSFTVEDEETATGDFAAVIDDPDEAALEATLGASGENRSLEVDGDRVTATATWREELVIN</sequence>
<keyword evidence="2" id="KW-1185">Reference proteome</keyword>
<dbReference type="OrthoDB" id="163320at2157"/>
<dbReference type="RefSeq" id="WP_089786156.1">
    <property type="nucleotide sequence ID" value="NZ_FOKW01000002.1"/>
</dbReference>
<evidence type="ECO:0000313" key="1">
    <source>
        <dbReference type="EMBL" id="SFB84475.1"/>
    </source>
</evidence>
<reference evidence="2" key="1">
    <citation type="submission" date="2016-10" db="EMBL/GenBank/DDBJ databases">
        <authorList>
            <person name="Varghese N."/>
            <person name="Submissions S."/>
        </authorList>
    </citation>
    <scope>NUCLEOTIDE SEQUENCE [LARGE SCALE GENOMIC DNA]</scope>
    <source>
        <strain evidence="2">DSM 13078</strain>
    </source>
</reference>
<name>A0A1I1EBK5_NATHA</name>
<dbReference type="Proteomes" id="UP000199161">
    <property type="component" value="Unassembled WGS sequence"/>
</dbReference>
<evidence type="ECO:0000313" key="2">
    <source>
        <dbReference type="Proteomes" id="UP000199161"/>
    </source>
</evidence>
<dbReference type="EMBL" id="FOKW01000002">
    <property type="protein sequence ID" value="SFB84475.1"/>
    <property type="molecule type" value="Genomic_DNA"/>
</dbReference>
<dbReference type="PROSITE" id="PS51318">
    <property type="entry name" value="TAT"/>
    <property type="match status" value="1"/>
</dbReference>
<dbReference type="InterPro" id="IPR006311">
    <property type="entry name" value="TAT_signal"/>
</dbReference>
<protein>
    <submittedName>
        <fullName evidence="1">Uncharacterized protein</fullName>
    </submittedName>
</protein>